<feature type="transmembrane region" description="Helical" evidence="1">
    <location>
        <begin position="36"/>
        <end position="57"/>
    </location>
</feature>
<keyword evidence="1" id="KW-0812">Transmembrane</keyword>
<comment type="caution">
    <text evidence="2">The sequence shown here is derived from an EMBL/GenBank/DDBJ whole genome shotgun (WGS) entry which is preliminary data.</text>
</comment>
<feature type="transmembrane region" description="Helical" evidence="1">
    <location>
        <begin position="64"/>
        <end position="82"/>
    </location>
</feature>
<evidence type="ECO:0000313" key="2">
    <source>
        <dbReference type="EMBL" id="HHJ53889.1"/>
    </source>
</evidence>
<gene>
    <name evidence="2" type="ORF">ENJ89_11890</name>
</gene>
<dbReference type="Proteomes" id="UP000886124">
    <property type="component" value="Unassembled WGS sequence"/>
</dbReference>
<evidence type="ECO:0000256" key="1">
    <source>
        <dbReference type="SAM" id="Phobius"/>
    </source>
</evidence>
<sequence length="200" mass="21781">MYQIKVSDRILFLLTALVAGIKIVNGMDHHTVLSIWFYTVSLGILVLASLLLLLFGYELLSNRFVPVVTTLIPTALSIGLVHDHLPQMTLSYGVLLGVIYLISVWVRFTATEKTAALVLALTHGISGLLVFVLPIVLYSSYGEPVRLLFVSLGGVIIGSEGIVLTLQKIGFRKVKIETIFAWFSIMLFAATVAFVGGLSS</sequence>
<organism evidence="2">
    <name type="scientific">Caldithrix abyssi</name>
    <dbReference type="NCBI Taxonomy" id="187145"/>
    <lineage>
        <taxon>Bacteria</taxon>
        <taxon>Pseudomonadati</taxon>
        <taxon>Calditrichota</taxon>
        <taxon>Calditrichia</taxon>
        <taxon>Calditrichales</taxon>
        <taxon>Calditrichaceae</taxon>
        <taxon>Caldithrix</taxon>
    </lineage>
</organism>
<reference evidence="2" key="1">
    <citation type="journal article" date="2020" name="mSystems">
        <title>Genome- and Community-Level Interaction Insights into Carbon Utilization and Element Cycling Functions of Hydrothermarchaeota in Hydrothermal Sediment.</title>
        <authorList>
            <person name="Zhou Z."/>
            <person name="Liu Y."/>
            <person name="Xu W."/>
            <person name="Pan J."/>
            <person name="Luo Z.H."/>
            <person name="Li M."/>
        </authorList>
    </citation>
    <scope>NUCLEOTIDE SEQUENCE [LARGE SCALE GENOMIC DNA]</scope>
    <source>
        <strain evidence="2">HyVt-527</strain>
    </source>
</reference>
<dbReference type="AlphaFoldDB" id="A0A7V5UG49"/>
<accession>A0A7V5UG49</accession>
<keyword evidence="1" id="KW-0472">Membrane</keyword>
<feature type="transmembrane region" description="Helical" evidence="1">
    <location>
        <begin position="115"/>
        <end position="141"/>
    </location>
</feature>
<feature type="transmembrane region" description="Helical" evidence="1">
    <location>
        <begin position="178"/>
        <end position="198"/>
    </location>
</feature>
<feature type="transmembrane region" description="Helical" evidence="1">
    <location>
        <begin position="88"/>
        <end position="108"/>
    </location>
</feature>
<protein>
    <submittedName>
        <fullName evidence="2">Uncharacterized protein</fullName>
    </submittedName>
</protein>
<feature type="transmembrane region" description="Helical" evidence="1">
    <location>
        <begin position="147"/>
        <end position="166"/>
    </location>
</feature>
<proteinExistence type="predicted"/>
<keyword evidence="1" id="KW-1133">Transmembrane helix</keyword>
<name>A0A7V5UG49_CALAY</name>
<dbReference type="EMBL" id="DROD01000750">
    <property type="protein sequence ID" value="HHJ53889.1"/>
    <property type="molecule type" value="Genomic_DNA"/>
</dbReference>